<dbReference type="EMBL" id="FUYS01000001">
    <property type="protein sequence ID" value="SKB27620.1"/>
    <property type="molecule type" value="Genomic_DNA"/>
</dbReference>
<evidence type="ECO:0000313" key="2">
    <source>
        <dbReference type="Proteomes" id="UP000190541"/>
    </source>
</evidence>
<gene>
    <name evidence="1" type="ORF">SAMN05660226_00287</name>
</gene>
<accession>A0A1T4ZY17</accession>
<evidence type="ECO:0000313" key="1">
    <source>
        <dbReference type="EMBL" id="SKB27620.1"/>
    </source>
</evidence>
<sequence length="138" mass="16300">MYQSRREDYIERLIKRFFEALERIKSKGSPALDDALPEMQDDLALLYEEYFDIRRVDMLRLPDKTLLDTVDRLHELQLRPLALLLYHDALQQSSNVAKCTLLGRSKWLLERSHEITGQIDFEDVQVLNHIEQELADEA</sequence>
<keyword evidence="2" id="KW-1185">Reference proteome</keyword>
<dbReference type="Proteomes" id="UP000190541">
    <property type="component" value="Unassembled WGS sequence"/>
</dbReference>
<dbReference type="OrthoDB" id="709252at2"/>
<dbReference type="STRING" id="623280.SAMN05660226_00287"/>
<protein>
    <submittedName>
        <fullName evidence="1">Uncharacterized protein</fullName>
    </submittedName>
</protein>
<dbReference type="RefSeq" id="WP_139378478.1">
    <property type="nucleotide sequence ID" value="NZ_FUYS01000001.1"/>
</dbReference>
<reference evidence="1 2" key="1">
    <citation type="submission" date="2017-02" db="EMBL/GenBank/DDBJ databases">
        <authorList>
            <person name="Peterson S.W."/>
        </authorList>
    </citation>
    <scope>NUCLEOTIDE SEQUENCE [LARGE SCALE GENOMIC DNA]</scope>
    <source>
        <strain evidence="1 2">DSM 22899</strain>
    </source>
</reference>
<name>A0A1T4ZY17_9SPHI</name>
<organism evidence="1 2">
    <name type="scientific">Parapedobacter luteus</name>
    <dbReference type="NCBI Taxonomy" id="623280"/>
    <lineage>
        <taxon>Bacteria</taxon>
        <taxon>Pseudomonadati</taxon>
        <taxon>Bacteroidota</taxon>
        <taxon>Sphingobacteriia</taxon>
        <taxon>Sphingobacteriales</taxon>
        <taxon>Sphingobacteriaceae</taxon>
        <taxon>Parapedobacter</taxon>
    </lineage>
</organism>
<proteinExistence type="predicted"/>
<dbReference type="AlphaFoldDB" id="A0A1T4ZY17"/>